<evidence type="ECO:0000313" key="6">
    <source>
        <dbReference type="EMBL" id="PHU37091.1"/>
    </source>
</evidence>
<keyword evidence="2" id="KW-0805">Transcription regulation</keyword>
<evidence type="ECO:0000256" key="4">
    <source>
        <dbReference type="ARBA" id="ARBA00023163"/>
    </source>
</evidence>
<evidence type="ECO:0000259" key="5">
    <source>
        <dbReference type="PROSITE" id="PS50932"/>
    </source>
</evidence>
<dbReference type="GO" id="GO:0003700">
    <property type="term" value="F:DNA-binding transcription factor activity"/>
    <property type="evidence" value="ECO:0007669"/>
    <property type="project" value="TreeGrafter"/>
</dbReference>
<accession>A0A2G3E1J3</accession>
<dbReference type="InterPro" id="IPR028082">
    <property type="entry name" value="Peripla_BP_I"/>
</dbReference>
<dbReference type="SMART" id="SM00354">
    <property type="entry name" value="HTH_LACI"/>
    <property type="match status" value="1"/>
</dbReference>
<dbReference type="PROSITE" id="PS50932">
    <property type="entry name" value="HTH_LACI_2"/>
    <property type="match status" value="1"/>
</dbReference>
<comment type="caution">
    <text evidence="6">The sequence shown here is derived from an EMBL/GenBank/DDBJ whole genome shotgun (WGS) entry which is preliminary data.</text>
</comment>
<dbReference type="CDD" id="cd06291">
    <property type="entry name" value="PBP1_Qymf-like"/>
    <property type="match status" value="1"/>
</dbReference>
<dbReference type="Proteomes" id="UP000224563">
    <property type="component" value="Unassembled WGS sequence"/>
</dbReference>
<evidence type="ECO:0000313" key="7">
    <source>
        <dbReference type="Proteomes" id="UP000224563"/>
    </source>
</evidence>
<organism evidence="6 7">
    <name type="scientific">Agathobacter ruminis</name>
    <dbReference type="NCBI Taxonomy" id="1712665"/>
    <lineage>
        <taxon>Bacteria</taxon>
        <taxon>Bacillati</taxon>
        <taxon>Bacillota</taxon>
        <taxon>Clostridia</taxon>
        <taxon>Lachnospirales</taxon>
        <taxon>Lachnospiraceae</taxon>
        <taxon>Agathobacter</taxon>
    </lineage>
</organism>
<dbReference type="CDD" id="cd01392">
    <property type="entry name" value="HTH_LacI"/>
    <property type="match status" value="1"/>
</dbReference>
<evidence type="ECO:0000256" key="1">
    <source>
        <dbReference type="ARBA" id="ARBA00022491"/>
    </source>
</evidence>
<dbReference type="SUPFAM" id="SSF53822">
    <property type="entry name" value="Periplasmic binding protein-like I"/>
    <property type="match status" value="1"/>
</dbReference>
<dbReference type="AlphaFoldDB" id="A0A2G3E1J3"/>
<reference evidence="6 7" key="1">
    <citation type="submission" date="2017-10" db="EMBL/GenBank/DDBJ databases">
        <title>Resolving the taxonomy of Roseburia spp., Eubacterium rectale and Agathobacter spp. through phylogenomic analysis.</title>
        <authorList>
            <person name="Sheridan P.O."/>
            <person name="Walker A.W."/>
            <person name="Duncan S.H."/>
            <person name="Scott K.P."/>
            <person name="Toole P.W.O."/>
            <person name="Luis P."/>
            <person name="Flint H.J."/>
        </authorList>
    </citation>
    <scope>NUCLEOTIDE SEQUENCE [LARGE SCALE GENOMIC DNA]</scope>
    <source>
        <strain evidence="6 7">JK623</strain>
    </source>
</reference>
<dbReference type="PANTHER" id="PTHR30146">
    <property type="entry name" value="LACI-RELATED TRANSCRIPTIONAL REPRESSOR"/>
    <property type="match status" value="1"/>
</dbReference>
<dbReference type="GO" id="GO:0000976">
    <property type="term" value="F:transcription cis-regulatory region binding"/>
    <property type="evidence" value="ECO:0007669"/>
    <property type="project" value="TreeGrafter"/>
</dbReference>
<name>A0A2G3E1J3_9FIRM</name>
<feature type="domain" description="HTH lacI-type" evidence="5">
    <location>
        <begin position="1"/>
        <end position="52"/>
    </location>
</feature>
<evidence type="ECO:0000256" key="2">
    <source>
        <dbReference type="ARBA" id="ARBA00023015"/>
    </source>
</evidence>
<dbReference type="Pfam" id="PF00356">
    <property type="entry name" value="LacI"/>
    <property type="match status" value="1"/>
</dbReference>
<protein>
    <submittedName>
        <fullName evidence="6">Transcriptional regulator</fullName>
    </submittedName>
</protein>
<sequence length="320" mass="35336">MKDVAVEAGVALGTVSKVFNGIPVGEEYKEKVEAAAARLGYQLNIYARGLRARKTQTVALIVPNLTNPFYAHFANLCCDKLALRGYRLLVATTSFDPQTEQNCIDMVQQNKVDGIIAITYNPDLEVQEDIPFVIIDRKFHSHIPCVSSDNYTGGQIAADKLIENGCRKLLFLGISSHVQGEADKRPLGFESECKFKGTDYTIHRVYDEDGIEALYQFLSSHISNGKLDYDGIFCGTDLIALQIQSFLTANGIRIPEDVQIIGYDGIPRFGFDDYACSTILQPLGQMAEAAIDIVLSDDRSNTPALVCLPVEYRFGNTTRS</sequence>
<dbReference type="PANTHER" id="PTHR30146:SF95">
    <property type="entry name" value="RIBOSE OPERON REPRESSOR"/>
    <property type="match status" value="1"/>
</dbReference>
<keyword evidence="3" id="KW-0238">DNA-binding</keyword>
<evidence type="ECO:0000256" key="3">
    <source>
        <dbReference type="ARBA" id="ARBA00023125"/>
    </source>
</evidence>
<dbReference type="InterPro" id="IPR000843">
    <property type="entry name" value="HTH_LacI"/>
</dbReference>
<dbReference type="Pfam" id="PF00532">
    <property type="entry name" value="Peripla_BP_1"/>
    <property type="match status" value="1"/>
</dbReference>
<dbReference type="Gene3D" id="3.40.50.2300">
    <property type="match status" value="2"/>
</dbReference>
<dbReference type="InterPro" id="IPR001761">
    <property type="entry name" value="Peripla_BP/Lac1_sug-bd_dom"/>
</dbReference>
<dbReference type="EMBL" id="PDYG01000082">
    <property type="protein sequence ID" value="PHU37091.1"/>
    <property type="molecule type" value="Genomic_DNA"/>
</dbReference>
<reference evidence="6 7" key="2">
    <citation type="submission" date="2017-10" db="EMBL/GenBank/DDBJ databases">
        <authorList>
            <person name="Banno H."/>
            <person name="Chua N.-H."/>
        </authorList>
    </citation>
    <scope>NUCLEOTIDE SEQUENCE [LARGE SCALE GENOMIC DNA]</scope>
    <source>
        <strain evidence="6 7">JK623</strain>
    </source>
</reference>
<proteinExistence type="predicted"/>
<dbReference type="SUPFAM" id="SSF47413">
    <property type="entry name" value="lambda repressor-like DNA-binding domains"/>
    <property type="match status" value="1"/>
</dbReference>
<gene>
    <name evidence="6" type="ORF">CSX02_09800</name>
</gene>
<keyword evidence="4" id="KW-0804">Transcription</keyword>
<keyword evidence="7" id="KW-1185">Reference proteome</keyword>
<dbReference type="InterPro" id="IPR010982">
    <property type="entry name" value="Lambda_DNA-bd_dom_sf"/>
</dbReference>
<keyword evidence="1" id="KW-0678">Repressor</keyword>
<dbReference type="Gene3D" id="1.10.260.40">
    <property type="entry name" value="lambda repressor-like DNA-binding domains"/>
    <property type="match status" value="1"/>
</dbReference>